<reference evidence="1" key="1">
    <citation type="submission" date="2021-02" db="EMBL/GenBank/DDBJ databases">
        <authorList>
            <person name="Nowell W R."/>
        </authorList>
    </citation>
    <scope>NUCLEOTIDE SEQUENCE</scope>
</reference>
<evidence type="ECO:0000313" key="1">
    <source>
        <dbReference type="EMBL" id="CAF4239342.1"/>
    </source>
</evidence>
<dbReference type="EMBL" id="CAJOBF010007706">
    <property type="protein sequence ID" value="CAF4239342.1"/>
    <property type="molecule type" value="Genomic_DNA"/>
</dbReference>
<evidence type="ECO:0000313" key="2">
    <source>
        <dbReference type="Proteomes" id="UP000663842"/>
    </source>
</evidence>
<comment type="caution">
    <text evidence="1">The sequence shown here is derived from an EMBL/GenBank/DDBJ whole genome shotgun (WGS) entry which is preliminary data.</text>
</comment>
<gene>
    <name evidence="1" type="ORF">UXM345_LOCUS30092</name>
</gene>
<protein>
    <submittedName>
        <fullName evidence="1">Uncharacterized protein</fullName>
    </submittedName>
</protein>
<name>A0A820DZ61_9BILA</name>
<accession>A0A820DZ61</accession>
<organism evidence="1 2">
    <name type="scientific">Rotaria magnacalcarata</name>
    <dbReference type="NCBI Taxonomy" id="392030"/>
    <lineage>
        <taxon>Eukaryota</taxon>
        <taxon>Metazoa</taxon>
        <taxon>Spiralia</taxon>
        <taxon>Gnathifera</taxon>
        <taxon>Rotifera</taxon>
        <taxon>Eurotatoria</taxon>
        <taxon>Bdelloidea</taxon>
        <taxon>Philodinida</taxon>
        <taxon>Philodinidae</taxon>
        <taxon>Rotaria</taxon>
    </lineage>
</organism>
<dbReference type="Proteomes" id="UP000663842">
    <property type="component" value="Unassembled WGS sequence"/>
</dbReference>
<dbReference type="AlphaFoldDB" id="A0A820DZ61"/>
<proteinExistence type="predicted"/>
<sequence>YIGYAEPNMNIWLKTPFTAINELKNKVFQVPNIHASFKVKVYVCIGDSPALKLMCNMIGHNGYFPCYYYDIKGIHVKKARKRQYPYTPSTKYRSIN</sequence>
<feature type="non-terminal residue" evidence="1">
    <location>
        <position position="1"/>
    </location>
</feature>